<dbReference type="Pfam" id="PF01609">
    <property type="entry name" value="DDE_Tnp_1"/>
    <property type="match status" value="1"/>
</dbReference>
<keyword evidence="3" id="KW-1185">Reference proteome</keyword>
<feature type="domain" description="Transposase IS4-like" evidence="1">
    <location>
        <begin position="2"/>
        <end position="59"/>
    </location>
</feature>
<dbReference type="InterPro" id="IPR051698">
    <property type="entry name" value="Transposase_11-like"/>
</dbReference>
<organism evidence="2 3">
    <name type="scientific">Candidatus Accumulibacter phosphatis</name>
    <dbReference type="NCBI Taxonomy" id="327160"/>
    <lineage>
        <taxon>Bacteria</taxon>
        <taxon>Pseudomonadati</taxon>
        <taxon>Pseudomonadota</taxon>
        <taxon>Betaproteobacteria</taxon>
        <taxon>Candidatus Accumulibacter</taxon>
    </lineage>
</organism>
<evidence type="ECO:0000313" key="2">
    <source>
        <dbReference type="EMBL" id="NMQ27938.1"/>
    </source>
</evidence>
<feature type="non-terminal residue" evidence="2">
    <location>
        <position position="1"/>
    </location>
</feature>
<dbReference type="InterPro" id="IPR047647">
    <property type="entry name" value="ISAs1_transpos"/>
</dbReference>
<dbReference type="PANTHER" id="PTHR30298">
    <property type="entry name" value="H REPEAT-ASSOCIATED PREDICTED TRANSPOSASE"/>
    <property type="match status" value="1"/>
</dbReference>
<sequence length="95" mass="10879">ISSRELTAEQLAVAVRGHWAVENRLHWVLDVSFGEDASTIRKDNAPQNLSLLKKIVLNLIRLDTTDQKKTSLRLKRKAAAWDDDFRVKIMGLIRL</sequence>
<accession>A0ABX1TXG6</accession>
<reference evidence="2 3" key="1">
    <citation type="submission" date="2019-03" db="EMBL/GenBank/DDBJ databases">
        <title>Metabolic reconstructions from genomes of highly enriched 'Candidatus Accumulibacter' and 'Candidatus Competibacter' bioreactor populations.</title>
        <authorList>
            <person name="Annavajhala M.K."/>
            <person name="Welles L."/>
            <person name="Abbas B."/>
            <person name="Sorokin D."/>
            <person name="Park H."/>
            <person name="Van Loosdrecht M."/>
            <person name="Chandran K."/>
        </authorList>
    </citation>
    <scope>NUCLEOTIDE SEQUENCE [LARGE SCALE GENOMIC DNA]</scope>
    <source>
        <strain evidence="2 3">SBR_S</strain>
    </source>
</reference>
<name>A0ABX1TXG6_9PROT</name>
<gene>
    <name evidence="2" type="ORF">E4Q23_09295</name>
</gene>
<proteinExistence type="predicted"/>
<dbReference type="InterPro" id="IPR002559">
    <property type="entry name" value="Transposase_11"/>
</dbReference>
<dbReference type="RefSeq" id="WP_169066401.1">
    <property type="nucleotide sequence ID" value="NZ_SPMY01000025.1"/>
</dbReference>
<comment type="caution">
    <text evidence="2">The sequence shown here is derived from an EMBL/GenBank/DDBJ whole genome shotgun (WGS) entry which is preliminary data.</text>
</comment>
<dbReference type="NCBIfam" id="NF033564">
    <property type="entry name" value="transpos_ISAs1"/>
    <property type="match status" value="1"/>
</dbReference>
<dbReference type="Proteomes" id="UP000749010">
    <property type="component" value="Unassembled WGS sequence"/>
</dbReference>
<dbReference type="EMBL" id="SPMY01000025">
    <property type="protein sequence ID" value="NMQ27938.1"/>
    <property type="molecule type" value="Genomic_DNA"/>
</dbReference>
<dbReference type="PANTHER" id="PTHR30298:SF0">
    <property type="entry name" value="PROTEIN YBFL-RELATED"/>
    <property type="match status" value="1"/>
</dbReference>
<evidence type="ECO:0000313" key="3">
    <source>
        <dbReference type="Proteomes" id="UP000749010"/>
    </source>
</evidence>
<evidence type="ECO:0000259" key="1">
    <source>
        <dbReference type="Pfam" id="PF01609"/>
    </source>
</evidence>
<protein>
    <submittedName>
        <fullName evidence="2">ISAs1 family transposase</fullName>
    </submittedName>
</protein>